<evidence type="ECO:0000256" key="5">
    <source>
        <dbReference type="ARBA" id="ARBA00022825"/>
    </source>
</evidence>
<dbReference type="InterPro" id="IPR027461">
    <property type="entry name" value="Carboxypeptidase_A_C_sf"/>
</dbReference>
<dbReference type="Proteomes" id="UP000515819">
    <property type="component" value="Chromosome"/>
</dbReference>
<feature type="domain" description="LD-carboxypeptidase C-terminal" evidence="8">
    <location>
        <begin position="167"/>
        <end position="276"/>
    </location>
</feature>
<dbReference type="SUPFAM" id="SSF141986">
    <property type="entry name" value="LD-carboxypeptidase A C-terminal domain-like"/>
    <property type="match status" value="1"/>
</dbReference>
<feature type="active site" description="Charge relay system" evidence="6">
    <location>
        <position position="197"/>
    </location>
</feature>
<keyword evidence="3" id="KW-0645">Protease</keyword>
<sequence>MTRKIGIVCCSDGFNRAYEGEIEELHRILADMGIESVLSPFLYARDGVAGGTAEERAKAVMDFYLDDTIDAICDISGGDIANGILPYLDYSVIAKMDKQFWGYSDLTTVLNAIYAKAGRTGVLYQIRNVLYKERKQQMTDVRDVLCEGGDALYRIDYHYVQGTEMHGIIVGGNIRCFLKLSGTAYMPDLNGKILLLESRSGTVARMETYLSQLQQIGAFEQIAGILLGTFTEMEAKQCMPDIVQLVKKYVRKTMPIAVTKQIGHGTDAKGIVIGGEL</sequence>
<reference evidence="9 10" key="1">
    <citation type="submission" date="2020-08" db="EMBL/GenBank/DDBJ databases">
        <authorList>
            <person name="Liu C."/>
            <person name="Sun Q."/>
        </authorList>
    </citation>
    <scope>NUCLEOTIDE SEQUENCE [LARGE SCALE GENOMIC DNA]</scope>
    <source>
        <strain evidence="9 10">NSJ-4</strain>
    </source>
</reference>
<evidence type="ECO:0000259" key="8">
    <source>
        <dbReference type="Pfam" id="PF17676"/>
    </source>
</evidence>
<evidence type="ECO:0000256" key="2">
    <source>
        <dbReference type="ARBA" id="ARBA00022645"/>
    </source>
</evidence>
<dbReference type="EMBL" id="CP060632">
    <property type="protein sequence ID" value="QNM00114.1"/>
    <property type="molecule type" value="Genomic_DNA"/>
</dbReference>
<dbReference type="Gene3D" id="3.40.50.10740">
    <property type="entry name" value="Class I glutamine amidotransferase-like"/>
    <property type="match status" value="1"/>
</dbReference>
<dbReference type="PANTHER" id="PTHR30237:SF2">
    <property type="entry name" value="MUREIN TETRAPEPTIDE CARBOXYPEPTIDASE"/>
    <property type="match status" value="1"/>
</dbReference>
<comment type="similarity">
    <text evidence="1">Belongs to the peptidase S66 family.</text>
</comment>
<evidence type="ECO:0000256" key="4">
    <source>
        <dbReference type="ARBA" id="ARBA00022801"/>
    </source>
</evidence>
<evidence type="ECO:0000259" key="7">
    <source>
        <dbReference type="Pfam" id="PF02016"/>
    </source>
</evidence>
<gene>
    <name evidence="9" type="ORF">H9Q76_02080</name>
</gene>
<dbReference type="InterPro" id="IPR040921">
    <property type="entry name" value="Peptidase_S66C"/>
</dbReference>
<protein>
    <submittedName>
        <fullName evidence="9">LD-carboxypeptidase</fullName>
    </submittedName>
</protein>
<dbReference type="GO" id="GO:0008236">
    <property type="term" value="F:serine-type peptidase activity"/>
    <property type="evidence" value="ECO:0007669"/>
    <property type="project" value="UniProtKB-KW"/>
</dbReference>
<evidence type="ECO:0000256" key="6">
    <source>
        <dbReference type="PIRSR" id="PIRSR028757-1"/>
    </source>
</evidence>
<feature type="active site" description="Charge relay system" evidence="6">
    <location>
        <position position="264"/>
    </location>
</feature>
<dbReference type="Pfam" id="PF02016">
    <property type="entry name" value="Peptidase_S66"/>
    <property type="match status" value="1"/>
</dbReference>
<dbReference type="PIRSF" id="PIRSF028757">
    <property type="entry name" value="LD-carboxypeptidase"/>
    <property type="match status" value="1"/>
</dbReference>
<evidence type="ECO:0000256" key="1">
    <source>
        <dbReference type="ARBA" id="ARBA00010233"/>
    </source>
</evidence>
<dbReference type="KEGG" id="wcp:H9Q76_02080"/>
<keyword evidence="10" id="KW-1185">Reference proteome</keyword>
<dbReference type="GO" id="GO:0006508">
    <property type="term" value="P:proteolysis"/>
    <property type="evidence" value="ECO:0007669"/>
    <property type="project" value="UniProtKB-KW"/>
</dbReference>
<dbReference type="SUPFAM" id="SSF52317">
    <property type="entry name" value="Class I glutamine amidotransferase-like"/>
    <property type="match status" value="1"/>
</dbReference>
<dbReference type="InterPro" id="IPR040449">
    <property type="entry name" value="Peptidase_S66_N"/>
</dbReference>
<keyword evidence="4" id="KW-0378">Hydrolase</keyword>
<feature type="active site" description="Nucleophile" evidence="6">
    <location>
        <position position="104"/>
    </location>
</feature>
<keyword evidence="2 9" id="KW-0121">Carboxypeptidase</keyword>
<name>A0A7G9FNI2_9FIRM</name>
<dbReference type="PANTHER" id="PTHR30237">
    <property type="entry name" value="MURAMOYLTETRAPEPTIDE CARBOXYPEPTIDASE"/>
    <property type="match status" value="1"/>
</dbReference>
<dbReference type="GO" id="GO:0004180">
    <property type="term" value="F:carboxypeptidase activity"/>
    <property type="evidence" value="ECO:0007669"/>
    <property type="project" value="UniProtKB-KW"/>
</dbReference>
<evidence type="ECO:0000313" key="10">
    <source>
        <dbReference type="Proteomes" id="UP000515819"/>
    </source>
</evidence>
<accession>A0A7G9FNI2</accession>
<dbReference type="Gene3D" id="3.50.30.60">
    <property type="entry name" value="LD-carboxypeptidase A C-terminal domain-like"/>
    <property type="match status" value="1"/>
</dbReference>
<feature type="domain" description="LD-carboxypeptidase N-terminal" evidence="7">
    <location>
        <begin position="5"/>
        <end position="120"/>
    </location>
</feature>
<dbReference type="InterPro" id="IPR003507">
    <property type="entry name" value="S66_fam"/>
</dbReference>
<proteinExistence type="inferred from homology"/>
<evidence type="ECO:0000256" key="3">
    <source>
        <dbReference type="ARBA" id="ARBA00022670"/>
    </source>
</evidence>
<organism evidence="9 10">
    <name type="scientific">Wujia chipingensis</name>
    <dbReference type="NCBI Taxonomy" id="2763670"/>
    <lineage>
        <taxon>Bacteria</taxon>
        <taxon>Bacillati</taxon>
        <taxon>Bacillota</taxon>
        <taxon>Clostridia</taxon>
        <taxon>Lachnospirales</taxon>
        <taxon>Lachnospiraceae</taxon>
        <taxon>Wujia</taxon>
    </lineage>
</organism>
<evidence type="ECO:0000313" key="9">
    <source>
        <dbReference type="EMBL" id="QNM00114.1"/>
    </source>
</evidence>
<keyword evidence="5" id="KW-0720">Serine protease</keyword>
<dbReference type="InterPro" id="IPR027478">
    <property type="entry name" value="LdcA_N"/>
</dbReference>
<dbReference type="InterPro" id="IPR029062">
    <property type="entry name" value="Class_I_gatase-like"/>
</dbReference>
<dbReference type="Pfam" id="PF17676">
    <property type="entry name" value="Peptidase_S66C"/>
    <property type="match status" value="1"/>
</dbReference>
<dbReference type="RefSeq" id="WP_118374261.1">
    <property type="nucleotide sequence ID" value="NZ_CP060632.1"/>
</dbReference>
<dbReference type="AlphaFoldDB" id="A0A7G9FNI2"/>